<dbReference type="PANTHER" id="PTHR12935">
    <property type="entry name" value="GAMMA-GLUTAMYLCYCLOTRANSFERASE"/>
    <property type="match status" value="1"/>
</dbReference>
<evidence type="ECO:0000313" key="6">
    <source>
        <dbReference type="EMBL" id="VEU37460.1"/>
    </source>
</evidence>
<gene>
    <name evidence="6" type="ORF">PSNMU_V1.4_AUG-EV-PASAV3_0042790</name>
</gene>
<accession>A0A448Z605</accession>
<dbReference type="InterPro" id="IPR036568">
    <property type="entry name" value="GGCT-like_sf"/>
</dbReference>
<feature type="binding site" evidence="4">
    <location>
        <begin position="53"/>
        <end position="58"/>
    </location>
    <ligand>
        <name>substrate</name>
    </ligand>
</feature>
<reference evidence="6 7" key="1">
    <citation type="submission" date="2019-01" db="EMBL/GenBank/DDBJ databases">
        <authorList>
            <person name="Ferrante I. M."/>
        </authorList>
    </citation>
    <scope>NUCLEOTIDE SEQUENCE [LARGE SCALE GENOMIC DNA]</scope>
    <source>
        <strain evidence="6 7">B856</strain>
    </source>
</reference>
<dbReference type="Proteomes" id="UP000291116">
    <property type="component" value="Unassembled WGS sequence"/>
</dbReference>
<feature type="region of interest" description="Disordered" evidence="5">
    <location>
        <begin position="191"/>
        <end position="219"/>
    </location>
</feature>
<feature type="region of interest" description="Disordered" evidence="5">
    <location>
        <begin position="95"/>
        <end position="127"/>
    </location>
</feature>
<dbReference type="EC" id="4.3.2.9" evidence="1"/>
<dbReference type="PANTHER" id="PTHR12935:SF0">
    <property type="entry name" value="GAMMA-GLUTAMYLCYCLOTRANSFERASE"/>
    <property type="match status" value="1"/>
</dbReference>
<sequence length="282" mass="30626">MCCGRTGMRRLRTGCLLWAAVVAAAVRVAVPGAAPVCGVAFVAALAAPTVYRYFGYGSNVIPSTMKALRQIEVREVTAAVLPGYELRFESAAFVRPLPDPPAGDRGERSSDKASENDDPNRGATGPAVHGLLYTLTEDEFAMVGSTEGVPFGYRWQSCFVYPYRGNGKRAGQDAVIDPGVEPIRAYTLVESRVPASGRQEPRQTQQRRSISNDGRPPSASYLGLIREGARLWKFDRTYQDELATVSVAKSRNVLVPDGWEGPALELAEKATGTKRTYMIDGY</sequence>
<evidence type="ECO:0000256" key="4">
    <source>
        <dbReference type="PIRSR" id="PIRSR617939-2"/>
    </source>
</evidence>
<dbReference type="InterPro" id="IPR017939">
    <property type="entry name" value="G-Glutamylcylcotransferase"/>
</dbReference>
<dbReference type="GO" id="GO:0003839">
    <property type="term" value="F:gamma-glutamylcyclotransferase activity"/>
    <property type="evidence" value="ECO:0007669"/>
    <property type="project" value="UniProtKB-EC"/>
</dbReference>
<organism evidence="6 7">
    <name type="scientific">Pseudo-nitzschia multistriata</name>
    <dbReference type="NCBI Taxonomy" id="183589"/>
    <lineage>
        <taxon>Eukaryota</taxon>
        <taxon>Sar</taxon>
        <taxon>Stramenopiles</taxon>
        <taxon>Ochrophyta</taxon>
        <taxon>Bacillariophyta</taxon>
        <taxon>Bacillariophyceae</taxon>
        <taxon>Bacillariophycidae</taxon>
        <taxon>Bacillariales</taxon>
        <taxon>Bacillariaceae</taxon>
        <taxon>Pseudo-nitzschia</taxon>
    </lineage>
</organism>
<evidence type="ECO:0000256" key="5">
    <source>
        <dbReference type="SAM" id="MobiDB-lite"/>
    </source>
</evidence>
<keyword evidence="7" id="KW-1185">Reference proteome</keyword>
<dbReference type="Gene3D" id="3.10.490.10">
    <property type="entry name" value="Gamma-glutamyl cyclotransferase-like"/>
    <property type="match status" value="1"/>
</dbReference>
<keyword evidence="2" id="KW-0456">Lyase</keyword>
<dbReference type="CDD" id="cd06661">
    <property type="entry name" value="GGCT_like"/>
    <property type="match status" value="1"/>
</dbReference>
<dbReference type="SUPFAM" id="SSF110857">
    <property type="entry name" value="Gamma-glutamyl cyclotransferase-like"/>
    <property type="match status" value="1"/>
</dbReference>
<evidence type="ECO:0000256" key="1">
    <source>
        <dbReference type="ARBA" id="ARBA00012346"/>
    </source>
</evidence>
<evidence type="ECO:0000256" key="2">
    <source>
        <dbReference type="ARBA" id="ARBA00023239"/>
    </source>
</evidence>
<feature type="compositionally biased region" description="Polar residues" evidence="5">
    <location>
        <begin position="202"/>
        <end position="212"/>
    </location>
</feature>
<evidence type="ECO:0000256" key="3">
    <source>
        <dbReference type="PIRSR" id="PIRSR617939-1"/>
    </source>
</evidence>
<dbReference type="EMBL" id="CAACVS010000126">
    <property type="protein sequence ID" value="VEU37460.1"/>
    <property type="molecule type" value="Genomic_DNA"/>
</dbReference>
<feature type="active site" description="Proton acceptor" evidence="3">
    <location>
        <position position="147"/>
    </location>
</feature>
<evidence type="ECO:0000313" key="7">
    <source>
        <dbReference type="Proteomes" id="UP000291116"/>
    </source>
</evidence>
<proteinExistence type="predicted"/>
<dbReference type="InterPro" id="IPR013024">
    <property type="entry name" value="GGCT-like"/>
</dbReference>
<protein>
    <recommendedName>
        <fullName evidence="1">gamma-glutamylcyclotransferase</fullName>
        <ecNumber evidence="1">4.3.2.9</ecNumber>
    </recommendedName>
</protein>
<name>A0A448Z605_9STRA</name>
<dbReference type="AlphaFoldDB" id="A0A448Z605"/>
<feature type="compositionally biased region" description="Basic and acidic residues" evidence="5">
    <location>
        <begin position="102"/>
        <end position="120"/>
    </location>
</feature>
<dbReference type="OrthoDB" id="2017317at2759"/>